<evidence type="ECO:0000313" key="1">
    <source>
        <dbReference type="EMBL" id="CAE2340288.1"/>
    </source>
</evidence>
<dbReference type="EMBL" id="HBKN01049592">
    <property type="protein sequence ID" value="CAE2340290.1"/>
    <property type="molecule type" value="Transcribed_RNA"/>
</dbReference>
<evidence type="ECO:0000313" key="2">
    <source>
        <dbReference type="EMBL" id="CAE2340290.1"/>
    </source>
</evidence>
<proteinExistence type="predicted"/>
<dbReference type="EMBL" id="HBKN01049591">
    <property type="protein sequence ID" value="CAE2340288.1"/>
    <property type="molecule type" value="Transcribed_RNA"/>
</dbReference>
<reference evidence="2" key="1">
    <citation type="submission" date="2021-01" db="EMBL/GenBank/DDBJ databases">
        <authorList>
            <person name="Corre E."/>
            <person name="Pelletier E."/>
            <person name="Niang G."/>
            <person name="Scheremetjew M."/>
            <person name="Finn R."/>
            <person name="Kale V."/>
            <person name="Holt S."/>
            <person name="Cochrane G."/>
            <person name="Meng A."/>
            <person name="Brown T."/>
            <person name="Cohen L."/>
        </authorList>
    </citation>
    <scope>NUCLEOTIDE SEQUENCE</scope>
    <source>
        <strain evidence="2">CCMP 2712</strain>
    </source>
</reference>
<dbReference type="AlphaFoldDB" id="A0A6U6DPP4"/>
<name>A0A6U6DPP4_GUITH</name>
<gene>
    <name evidence="1" type="ORF">GTHE00462_LOCUS38752</name>
    <name evidence="2" type="ORF">GTHE00462_LOCUS38753</name>
</gene>
<protein>
    <submittedName>
        <fullName evidence="2">Uncharacterized protein</fullName>
    </submittedName>
</protein>
<accession>A0A6U6DPP4</accession>
<organism evidence="2">
    <name type="scientific">Guillardia theta</name>
    <name type="common">Cryptophyte</name>
    <name type="synonym">Cryptomonas phi</name>
    <dbReference type="NCBI Taxonomy" id="55529"/>
    <lineage>
        <taxon>Eukaryota</taxon>
        <taxon>Cryptophyceae</taxon>
        <taxon>Pyrenomonadales</taxon>
        <taxon>Geminigeraceae</taxon>
        <taxon>Guillardia</taxon>
    </lineage>
</organism>
<sequence>MYFSDDVSSALSVANQNWKNEDALLDLQSIFFHSNSTNSAKSNVKGSWTTSAQGFGDTYSQAGLGVANVPANKLVLEEASSVSSYVIDHECCWNMLDRLHGAICPENSTSPQDKAKTWEMLDSLHATLYPNDSR</sequence>